<sequence>MKIAQVAPLYESVPPKLYGGTERVVSYLTEELVRQGHAVTLFASGDSVTSANLVSCSETALRLNDDCCDPLALHVVQIEKVLERADEFDVVHFHIDYLHFPSTEKLRTPHLTTLHGRLDIPELQLIYNAFHQPVVSISNSQRKPLPQANFVATVHHGLPLNLLRQGQGKGGYLAFLGRISPEKGLDKAIEWAVQAGLKLKIAAKVDKADTVYYESLIKPLLQHPLVEFIGEINERQKQEFLGNALALLFPINWNEPFGLVMIEAMACGTPVIAHSTGSVPEIIENERNGFLVSSTAEAVKIIHTLKTIDRGLIRNVFEEKFTAERMAADYLQLYKKLIALSGAVTKRTETTSLFENKRERIF</sequence>
<dbReference type="InterPro" id="IPR001296">
    <property type="entry name" value="Glyco_trans_1"/>
</dbReference>
<feature type="domain" description="Glycosyltransferase subfamily 4-like N-terminal" evidence="2">
    <location>
        <begin position="18"/>
        <end position="124"/>
    </location>
</feature>
<dbReference type="InterPro" id="IPR028098">
    <property type="entry name" value="Glyco_trans_4-like_N"/>
</dbReference>
<dbReference type="Gene3D" id="3.40.50.2000">
    <property type="entry name" value="Glycogen Phosphorylase B"/>
    <property type="match status" value="2"/>
</dbReference>
<evidence type="ECO:0000259" key="1">
    <source>
        <dbReference type="Pfam" id="PF00534"/>
    </source>
</evidence>
<dbReference type="EMBL" id="CP042433">
    <property type="protein sequence ID" value="QEC54465.1"/>
    <property type="molecule type" value="Genomic_DNA"/>
</dbReference>
<accession>A0A5B8UDP5</accession>
<proteinExistence type="predicted"/>
<dbReference type="Proteomes" id="UP000321204">
    <property type="component" value="Chromosome"/>
</dbReference>
<evidence type="ECO:0000313" key="3">
    <source>
        <dbReference type="EMBL" id="QEC54465.1"/>
    </source>
</evidence>
<dbReference type="Pfam" id="PF13439">
    <property type="entry name" value="Glyco_transf_4"/>
    <property type="match status" value="1"/>
</dbReference>
<name>A0A5B8UDP5_9BACT</name>
<dbReference type="GO" id="GO:0016757">
    <property type="term" value="F:glycosyltransferase activity"/>
    <property type="evidence" value="ECO:0007669"/>
    <property type="project" value="InterPro"/>
</dbReference>
<reference evidence="3 4" key="1">
    <citation type="journal article" date="2015" name="Int. J. Syst. Evol. Microbiol.">
        <title>Flavisolibacter ginsenosidimutans sp. nov., with ginsenoside-converting activity isolated from soil used for cultivating ginseng.</title>
        <authorList>
            <person name="Zhao Y."/>
            <person name="Liu Q."/>
            <person name="Kang M.S."/>
            <person name="Jin F."/>
            <person name="Yu H."/>
            <person name="Im W.T."/>
        </authorList>
    </citation>
    <scope>NUCLEOTIDE SEQUENCE [LARGE SCALE GENOMIC DNA]</scope>
    <source>
        <strain evidence="3 4">Gsoil 636</strain>
    </source>
</reference>
<dbReference type="CDD" id="cd03802">
    <property type="entry name" value="GT4_AviGT4-like"/>
    <property type="match status" value="1"/>
</dbReference>
<dbReference type="KEGG" id="fgg:FSB75_00650"/>
<organism evidence="3 4">
    <name type="scientific">Flavisolibacter ginsenosidimutans</name>
    <dbReference type="NCBI Taxonomy" id="661481"/>
    <lineage>
        <taxon>Bacteria</taxon>
        <taxon>Pseudomonadati</taxon>
        <taxon>Bacteroidota</taxon>
        <taxon>Chitinophagia</taxon>
        <taxon>Chitinophagales</taxon>
        <taxon>Chitinophagaceae</taxon>
        <taxon>Flavisolibacter</taxon>
    </lineage>
</organism>
<dbReference type="PANTHER" id="PTHR12526">
    <property type="entry name" value="GLYCOSYLTRANSFERASE"/>
    <property type="match status" value="1"/>
</dbReference>
<protein>
    <submittedName>
        <fullName evidence="3">Glycosyltransferase family 4 protein</fullName>
    </submittedName>
</protein>
<keyword evidence="3" id="KW-0808">Transferase</keyword>
<dbReference type="RefSeq" id="WP_146781418.1">
    <property type="nucleotide sequence ID" value="NZ_BAABIO010000006.1"/>
</dbReference>
<dbReference type="SUPFAM" id="SSF53756">
    <property type="entry name" value="UDP-Glycosyltransferase/glycogen phosphorylase"/>
    <property type="match status" value="1"/>
</dbReference>
<keyword evidence="4" id="KW-1185">Reference proteome</keyword>
<dbReference type="OrthoDB" id="9801573at2"/>
<dbReference type="PANTHER" id="PTHR12526:SF595">
    <property type="entry name" value="BLL5217 PROTEIN"/>
    <property type="match status" value="1"/>
</dbReference>
<evidence type="ECO:0000259" key="2">
    <source>
        <dbReference type="Pfam" id="PF13439"/>
    </source>
</evidence>
<dbReference type="Pfam" id="PF00534">
    <property type="entry name" value="Glycos_transf_1"/>
    <property type="match status" value="1"/>
</dbReference>
<evidence type="ECO:0000313" key="4">
    <source>
        <dbReference type="Proteomes" id="UP000321204"/>
    </source>
</evidence>
<gene>
    <name evidence="3" type="ORF">FSB75_00650</name>
</gene>
<dbReference type="AlphaFoldDB" id="A0A5B8UDP5"/>
<feature type="domain" description="Glycosyl transferase family 1" evidence="1">
    <location>
        <begin position="170"/>
        <end position="297"/>
    </location>
</feature>